<name>A0A7S1KHY3_9ALVE</name>
<evidence type="ECO:0000256" key="1">
    <source>
        <dbReference type="SAM" id="MobiDB-lite"/>
    </source>
</evidence>
<evidence type="ECO:0000313" key="3">
    <source>
        <dbReference type="EMBL" id="CAD9073631.1"/>
    </source>
</evidence>
<organism evidence="3">
    <name type="scientific">Vitrella brassicaformis</name>
    <dbReference type="NCBI Taxonomy" id="1169539"/>
    <lineage>
        <taxon>Eukaryota</taxon>
        <taxon>Sar</taxon>
        <taxon>Alveolata</taxon>
        <taxon>Colpodellida</taxon>
        <taxon>Vitrellaceae</taxon>
        <taxon>Vitrella</taxon>
    </lineage>
</organism>
<gene>
    <name evidence="3" type="ORF">VBRA1451_LOCUS28715</name>
</gene>
<evidence type="ECO:0000259" key="2">
    <source>
        <dbReference type="Pfam" id="PF12706"/>
    </source>
</evidence>
<dbReference type="InterPro" id="IPR001279">
    <property type="entry name" value="Metallo-B-lactamas"/>
</dbReference>
<feature type="region of interest" description="Disordered" evidence="1">
    <location>
        <begin position="372"/>
        <end position="464"/>
    </location>
</feature>
<dbReference type="PANTHER" id="PTHR15032">
    <property type="entry name" value="N-ACYL-PHOSPHATIDYLETHANOLAMINE-HYDROLYZING PHOSPHOLIPASE D"/>
    <property type="match status" value="1"/>
</dbReference>
<accession>A0A7S1KHY3</accession>
<dbReference type="SUPFAM" id="SSF56281">
    <property type="entry name" value="Metallo-hydrolase/oxidoreductase"/>
    <property type="match status" value="1"/>
</dbReference>
<dbReference type="InterPro" id="IPR036866">
    <property type="entry name" value="RibonucZ/Hydroxyglut_hydro"/>
</dbReference>
<dbReference type="PANTHER" id="PTHR15032:SF4">
    <property type="entry name" value="N-ACYL-PHOSPHATIDYLETHANOLAMINE-HYDROLYZING PHOSPHOLIPASE D"/>
    <property type="match status" value="1"/>
</dbReference>
<dbReference type="Pfam" id="PF12706">
    <property type="entry name" value="Lactamase_B_2"/>
    <property type="match status" value="1"/>
</dbReference>
<proteinExistence type="predicted"/>
<feature type="domain" description="Metallo-beta-lactamase" evidence="2">
    <location>
        <begin position="102"/>
        <end position="316"/>
    </location>
</feature>
<dbReference type="AlphaFoldDB" id="A0A7S1KHY3"/>
<feature type="compositionally biased region" description="Basic and acidic residues" evidence="1">
    <location>
        <begin position="420"/>
        <end position="448"/>
    </location>
</feature>
<sequence>MQTAMDGVVSRLSSASSRLLTSSVQAYNRILKPNQNLHSPGHPRWLDILRFVASPDKFPPKPWPSQVNTTKFPPPVLTEETGDLRVTFVGHSTVLLQSHSLNIVTDPHFSRNAGPGGVLGSERVHEPGVKYDDMPQVHLILLSHDHWDHFDTETITNFHMRDRSVVYTGTGMTHHLNPIWYFLPMLFGKDMDRIRDVQTMKWYDTIRFDSIDVTFLPAQHWSGRYLLDANWTLWGSFLVRTPSHTIYFAGDTAYGPHFKEARALLEEWGDDGVDLALLPIGSYEPRWFMKTLHMNPEEAVRAHLDLGSRQSVAIHFDCFPLAAEEFGQARRDLQIALEKHQVEPEAFVTLEPGEELIVPDACPEETAMLYADDPTKQGWQPGLLGGDKRYGKRLRGRLPESGDSDDRPAAPLDGEFPSHYYDDEKKDRPASERGKDGQSGQESDRGGRAGDMQDGERTAGAAVG</sequence>
<reference evidence="3" key="1">
    <citation type="submission" date="2021-01" db="EMBL/GenBank/DDBJ databases">
        <authorList>
            <person name="Corre E."/>
            <person name="Pelletier E."/>
            <person name="Niang G."/>
            <person name="Scheremetjew M."/>
            <person name="Finn R."/>
            <person name="Kale V."/>
            <person name="Holt S."/>
            <person name="Cochrane G."/>
            <person name="Meng A."/>
            <person name="Brown T."/>
            <person name="Cohen L."/>
        </authorList>
    </citation>
    <scope>NUCLEOTIDE SEQUENCE</scope>
    <source>
        <strain evidence="3">CCMP3346</strain>
    </source>
</reference>
<dbReference type="Gene3D" id="3.60.15.10">
    <property type="entry name" value="Ribonuclease Z/Hydroxyacylglutathione hydrolase-like"/>
    <property type="match status" value="1"/>
</dbReference>
<protein>
    <recommendedName>
        <fullName evidence="2">Metallo-beta-lactamase domain-containing protein</fullName>
    </recommendedName>
</protein>
<dbReference type="GO" id="GO:0005737">
    <property type="term" value="C:cytoplasm"/>
    <property type="evidence" value="ECO:0007669"/>
    <property type="project" value="TreeGrafter"/>
</dbReference>
<feature type="compositionally biased region" description="Basic and acidic residues" evidence="1">
    <location>
        <begin position="397"/>
        <end position="408"/>
    </location>
</feature>
<dbReference type="EMBL" id="HBGB01048965">
    <property type="protein sequence ID" value="CAD9073631.1"/>
    <property type="molecule type" value="Transcribed_RNA"/>
</dbReference>